<reference evidence="1" key="1">
    <citation type="submission" date="2021-04" db="EMBL/GenBank/DDBJ databases">
        <title>Genome based classification of Actinospica acidithermotolerans sp. nov., an actinobacterium isolated from an Indonesian hot spring.</title>
        <authorList>
            <person name="Kusuma A.B."/>
            <person name="Putra K.E."/>
            <person name="Nafisah S."/>
            <person name="Loh J."/>
            <person name="Nouioui I."/>
            <person name="Goodfellow M."/>
        </authorList>
    </citation>
    <scope>NUCLEOTIDE SEQUENCE</scope>
    <source>
        <strain evidence="1">DSM 45618</strain>
    </source>
</reference>
<proteinExistence type="predicted"/>
<comment type="caution">
    <text evidence="1">The sequence shown here is derived from an EMBL/GenBank/DDBJ whole genome shotgun (WGS) entry which is preliminary data.</text>
</comment>
<keyword evidence="2" id="KW-1185">Reference proteome</keyword>
<protein>
    <submittedName>
        <fullName evidence="1">Uncharacterized protein</fullName>
    </submittedName>
</protein>
<dbReference type="AlphaFoldDB" id="A0A8J7WJQ8"/>
<gene>
    <name evidence="1" type="ORF">KGA66_06035</name>
</gene>
<dbReference type="RefSeq" id="WP_211465430.1">
    <property type="nucleotide sequence ID" value="NZ_JAGSXH010000013.1"/>
</dbReference>
<dbReference type="Proteomes" id="UP000677913">
    <property type="component" value="Unassembled WGS sequence"/>
</dbReference>
<organism evidence="1 2">
    <name type="scientific">Actinocrinis puniceicyclus</name>
    <dbReference type="NCBI Taxonomy" id="977794"/>
    <lineage>
        <taxon>Bacteria</taxon>
        <taxon>Bacillati</taxon>
        <taxon>Actinomycetota</taxon>
        <taxon>Actinomycetes</taxon>
        <taxon>Catenulisporales</taxon>
        <taxon>Actinospicaceae</taxon>
        <taxon>Actinocrinis</taxon>
    </lineage>
</organism>
<sequence length="71" mass="7714">MGNWHIAIDGHGVHDNGLGHDAEQRLQRFVEQLLGDGHQVHHASITVGSARRVVAEDAGTDDVASHLEYLP</sequence>
<dbReference type="EMBL" id="JAGSXH010000013">
    <property type="protein sequence ID" value="MBS2962598.1"/>
    <property type="molecule type" value="Genomic_DNA"/>
</dbReference>
<evidence type="ECO:0000313" key="2">
    <source>
        <dbReference type="Proteomes" id="UP000677913"/>
    </source>
</evidence>
<accession>A0A8J7WJQ8</accession>
<evidence type="ECO:0000313" key="1">
    <source>
        <dbReference type="EMBL" id="MBS2962598.1"/>
    </source>
</evidence>
<name>A0A8J7WJQ8_9ACTN</name>